<gene>
    <name evidence="1" type="ORF">EWM59_26960</name>
</gene>
<reference evidence="1 2" key="1">
    <citation type="submission" date="2019-02" db="EMBL/GenBank/DDBJ databases">
        <title>Bacterial novel species Emticicia sp. 17J42-9 isolated from soil.</title>
        <authorList>
            <person name="Jung H.-Y."/>
        </authorList>
    </citation>
    <scope>NUCLEOTIDE SEQUENCE [LARGE SCALE GENOMIC DNA]</scope>
    <source>
        <strain evidence="1 2">17J42-9</strain>
    </source>
</reference>
<dbReference type="AlphaFoldDB" id="A0A4Q5LQI9"/>
<evidence type="ECO:0000313" key="1">
    <source>
        <dbReference type="EMBL" id="RYU91746.1"/>
    </source>
</evidence>
<protein>
    <recommendedName>
        <fullName evidence="3">Lipoprotein</fullName>
    </recommendedName>
</protein>
<dbReference type="RefSeq" id="WP_130024314.1">
    <property type="nucleotide sequence ID" value="NZ_SEWF01000098.1"/>
</dbReference>
<sequence length="242" mass="27304">MKKLMILATISSLIFSCTKQSSQTENNTPDSTSIVPVTTAPESGLGNSVWVNARYLETLEQTKSPLKAKKYADTVMVSFNAAADTANMVWNFHEGSAFKVNNGDKLELFNVYEAKPTPEYVGSVDASTLKLGNTRFRKVDTIGFVEKKFWVGKYTFNGKPIELRADNQLLGADGFDTYRIWVDYVTTQTDIDLIDLGKKDSDKTKTYGYKFDGNDIVFYDFIWKEDGIVGKVGKEVFRWKRL</sequence>
<name>A0A4Q5LQI9_9BACT</name>
<proteinExistence type="predicted"/>
<organism evidence="1 2">
    <name type="scientific">Emticicia agri</name>
    <dbReference type="NCBI Taxonomy" id="2492393"/>
    <lineage>
        <taxon>Bacteria</taxon>
        <taxon>Pseudomonadati</taxon>
        <taxon>Bacteroidota</taxon>
        <taxon>Cytophagia</taxon>
        <taxon>Cytophagales</taxon>
        <taxon>Leadbetterellaceae</taxon>
        <taxon>Emticicia</taxon>
    </lineage>
</organism>
<evidence type="ECO:0008006" key="3">
    <source>
        <dbReference type="Google" id="ProtNLM"/>
    </source>
</evidence>
<dbReference type="Proteomes" id="UP000293162">
    <property type="component" value="Unassembled WGS sequence"/>
</dbReference>
<dbReference type="OrthoDB" id="940901at2"/>
<comment type="caution">
    <text evidence="1">The sequence shown here is derived from an EMBL/GenBank/DDBJ whole genome shotgun (WGS) entry which is preliminary data.</text>
</comment>
<accession>A0A4Q5LQI9</accession>
<dbReference type="PROSITE" id="PS51257">
    <property type="entry name" value="PROKAR_LIPOPROTEIN"/>
    <property type="match status" value="1"/>
</dbReference>
<keyword evidence="2" id="KW-1185">Reference proteome</keyword>
<dbReference type="EMBL" id="SEWF01000098">
    <property type="protein sequence ID" value="RYU91746.1"/>
    <property type="molecule type" value="Genomic_DNA"/>
</dbReference>
<evidence type="ECO:0000313" key="2">
    <source>
        <dbReference type="Proteomes" id="UP000293162"/>
    </source>
</evidence>